<dbReference type="AlphaFoldDB" id="A0A9Q0YNY5"/>
<feature type="compositionally biased region" description="Basic and acidic residues" evidence="1">
    <location>
        <begin position="18"/>
        <end position="29"/>
    </location>
</feature>
<reference evidence="2" key="1">
    <citation type="submission" date="2021-10" db="EMBL/GenBank/DDBJ databases">
        <title>Tropical sea cucumber genome reveals ecological adaptation and Cuvierian tubules defense mechanism.</title>
        <authorList>
            <person name="Chen T."/>
        </authorList>
    </citation>
    <scope>NUCLEOTIDE SEQUENCE</scope>
    <source>
        <strain evidence="2">Nanhai2018</strain>
        <tissue evidence="2">Muscle</tissue>
    </source>
</reference>
<sequence>MVNPSNIEEAYQSVEVIDQERNNGSDDPKTVALENSHKKSSGQPQTNPSVKNKQIEDVSIEEEQETEAACMEGVQAHSTLPGEQVNCIYEGEKLLRGNVSDAFILGENHGPESVKEEQETEAASTEGVQAHSTLHGEQVNCIYEGEKLLRGNVSDAFILGENHGPESVKGKNSKMKRKPPENMRRFKKKRKMTGHAKSRNRVSAAGVTITANRHLLLYLMYEHLNIDTWETCDQYKYQTVMTEALFKVDI</sequence>
<dbReference type="Proteomes" id="UP001152320">
    <property type="component" value="Chromosome 20"/>
</dbReference>
<dbReference type="EMBL" id="JAIZAY010000020">
    <property type="protein sequence ID" value="KAJ8022561.1"/>
    <property type="molecule type" value="Genomic_DNA"/>
</dbReference>
<evidence type="ECO:0000313" key="3">
    <source>
        <dbReference type="Proteomes" id="UP001152320"/>
    </source>
</evidence>
<accession>A0A9Q0YNY5</accession>
<feature type="compositionally biased region" description="Polar residues" evidence="1">
    <location>
        <begin position="41"/>
        <end position="52"/>
    </location>
</feature>
<protein>
    <submittedName>
        <fullName evidence="2">Uncharacterized protein</fullName>
    </submittedName>
</protein>
<comment type="caution">
    <text evidence="2">The sequence shown here is derived from an EMBL/GenBank/DDBJ whole genome shotgun (WGS) entry which is preliminary data.</text>
</comment>
<gene>
    <name evidence="2" type="ORF">HOLleu_37500</name>
</gene>
<feature type="region of interest" description="Disordered" evidence="1">
    <location>
        <begin position="1"/>
        <end position="56"/>
    </location>
</feature>
<keyword evidence="3" id="KW-1185">Reference proteome</keyword>
<evidence type="ECO:0000313" key="2">
    <source>
        <dbReference type="EMBL" id="KAJ8022561.1"/>
    </source>
</evidence>
<evidence type="ECO:0000256" key="1">
    <source>
        <dbReference type="SAM" id="MobiDB-lite"/>
    </source>
</evidence>
<proteinExistence type="predicted"/>
<name>A0A9Q0YNY5_HOLLE</name>
<organism evidence="2 3">
    <name type="scientific">Holothuria leucospilota</name>
    <name type="common">Black long sea cucumber</name>
    <name type="synonym">Mertensiothuria leucospilota</name>
    <dbReference type="NCBI Taxonomy" id="206669"/>
    <lineage>
        <taxon>Eukaryota</taxon>
        <taxon>Metazoa</taxon>
        <taxon>Echinodermata</taxon>
        <taxon>Eleutherozoa</taxon>
        <taxon>Echinozoa</taxon>
        <taxon>Holothuroidea</taxon>
        <taxon>Aspidochirotacea</taxon>
        <taxon>Aspidochirotida</taxon>
        <taxon>Holothuriidae</taxon>
        <taxon>Holothuria</taxon>
    </lineage>
</organism>